<feature type="transmembrane region" description="Helical" evidence="6">
    <location>
        <begin position="509"/>
        <end position="529"/>
    </location>
</feature>
<dbReference type="Proteomes" id="UP000295706">
    <property type="component" value="Unassembled WGS sequence"/>
</dbReference>
<dbReference type="OrthoDB" id="9761531at2"/>
<accession>A0A4V2XAD7</accession>
<feature type="transmembrane region" description="Helical" evidence="6">
    <location>
        <begin position="415"/>
        <end position="438"/>
    </location>
</feature>
<keyword evidence="3 6" id="KW-0812">Transmembrane</keyword>
<feature type="transmembrane region" description="Helical" evidence="6">
    <location>
        <begin position="30"/>
        <end position="52"/>
    </location>
</feature>
<evidence type="ECO:0000256" key="6">
    <source>
        <dbReference type="SAM" id="Phobius"/>
    </source>
</evidence>
<dbReference type="AlphaFoldDB" id="A0A4V2XAD7"/>
<feature type="transmembrane region" description="Helical" evidence="6">
    <location>
        <begin position="445"/>
        <end position="463"/>
    </location>
</feature>
<evidence type="ECO:0000313" key="10">
    <source>
        <dbReference type="Proteomes" id="UP000295706"/>
    </source>
</evidence>
<feature type="transmembrane region" description="Helical" evidence="6">
    <location>
        <begin position="287"/>
        <end position="303"/>
    </location>
</feature>
<protein>
    <submittedName>
        <fullName evidence="9">ComEC family competence protein</fullName>
    </submittedName>
</protein>
<proteinExistence type="predicted"/>
<dbReference type="NCBIfam" id="TIGR00360">
    <property type="entry name" value="ComEC_N-term"/>
    <property type="match status" value="1"/>
</dbReference>
<evidence type="ECO:0000313" key="9">
    <source>
        <dbReference type="EMBL" id="TDB66975.1"/>
    </source>
</evidence>
<dbReference type="InterPro" id="IPR004477">
    <property type="entry name" value="ComEC_N"/>
</dbReference>
<dbReference type="PANTHER" id="PTHR30619:SF1">
    <property type="entry name" value="RECOMBINATION PROTEIN 2"/>
    <property type="match status" value="1"/>
</dbReference>
<feature type="transmembrane region" description="Helical" evidence="6">
    <location>
        <begin position="7"/>
        <end position="24"/>
    </location>
</feature>
<feature type="domain" description="ComEC/Rec2-related protein" evidence="7">
    <location>
        <begin position="233"/>
        <end position="499"/>
    </location>
</feature>
<dbReference type="EMBL" id="SMJU01000004">
    <property type="protein sequence ID" value="TDB66975.1"/>
    <property type="molecule type" value="Genomic_DNA"/>
</dbReference>
<dbReference type="InterPro" id="IPR052159">
    <property type="entry name" value="Competence_DNA_uptake"/>
</dbReference>
<keyword evidence="2" id="KW-1003">Cell membrane</keyword>
<dbReference type="PANTHER" id="PTHR30619">
    <property type="entry name" value="DNA INTERNALIZATION/COMPETENCE PROTEIN COMEC/REC2"/>
    <property type="match status" value="1"/>
</dbReference>
<dbReference type="Pfam" id="PF13567">
    <property type="entry name" value="DUF4131"/>
    <property type="match status" value="1"/>
</dbReference>
<feature type="domain" description="DUF4131" evidence="8">
    <location>
        <begin position="31"/>
        <end position="192"/>
    </location>
</feature>
<evidence type="ECO:0000256" key="4">
    <source>
        <dbReference type="ARBA" id="ARBA00022989"/>
    </source>
</evidence>
<feature type="transmembrane region" description="Helical" evidence="6">
    <location>
        <begin position="59"/>
        <end position="77"/>
    </location>
</feature>
<feature type="transmembrane region" description="Helical" evidence="6">
    <location>
        <begin position="255"/>
        <end position="275"/>
    </location>
</feature>
<dbReference type="InterPro" id="IPR025405">
    <property type="entry name" value="DUF4131"/>
</dbReference>
<keyword evidence="4 6" id="KW-1133">Transmembrane helix</keyword>
<comment type="subcellular location">
    <subcellularLocation>
        <location evidence="1">Cell membrane</location>
        <topology evidence="1">Multi-pass membrane protein</topology>
    </subcellularLocation>
</comment>
<evidence type="ECO:0000256" key="1">
    <source>
        <dbReference type="ARBA" id="ARBA00004651"/>
    </source>
</evidence>
<feature type="transmembrane region" description="Helical" evidence="6">
    <location>
        <begin position="483"/>
        <end position="502"/>
    </location>
</feature>
<keyword evidence="5 6" id="KW-0472">Membrane</keyword>
<dbReference type="GO" id="GO:0005886">
    <property type="term" value="C:plasma membrane"/>
    <property type="evidence" value="ECO:0007669"/>
    <property type="project" value="UniProtKB-SubCell"/>
</dbReference>
<feature type="transmembrane region" description="Helical" evidence="6">
    <location>
        <begin position="386"/>
        <end position="409"/>
    </location>
</feature>
<evidence type="ECO:0000256" key="2">
    <source>
        <dbReference type="ARBA" id="ARBA00022475"/>
    </source>
</evidence>
<name>A0A4V2XAD7_9BACT</name>
<keyword evidence="10" id="KW-1185">Reference proteome</keyword>
<dbReference type="Pfam" id="PF03772">
    <property type="entry name" value="Competence"/>
    <property type="match status" value="1"/>
</dbReference>
<evidence type="ECO:0000259" key="8">
    <source>
        <dbReference type="Pfam" id="PF13567"/>
    </source>
</evidence>
<evidence type="ECO:0000256" key="5">
    <source>
        <dbReference type="ARBA" id="ARBA00023136"/>
    </source>
</evidence>
<dbReference type="RefSeq" id="WP_132116155.1">
    <property type="nucleotide sequence ID" value="NZ_SMJU01000004.1"/>
</dbReference>
<evidence type="ECO:0000256" key="3">
    <source>
        <dbReference type="ARBA" id="ARBA00022692"/>
    </source>
</evidence>
<evidence type="ECO:0000259" key="7">
    <source>
        <dbReference type="Pfam" id="PF03772"/>
    </source>
</evidence>
<reference evidence="9 10" key="1">
    <citation type="submission" date="2019-02" db="EMBL/GenBank/DDBJ databases">
        <title>Arundinibacter roseus gen. nov., sp. nov., a new member of the family Cytophagaceae.</title>
        <authorList>
            <person name="Szuroczki S."/>
            <person name="Khayer B."/>
            <person name="Sproer C."/>
            <person name="Toumi M."/>
            <person name="Szabo A."/>
            <person name="Felfoldi T."/>
            <person name="Schumann P."/>
            <person name="Toth E."/>
        </authorList>
    </citation>
    <scope>NUCLEOTIDE SEQUENCE [LARGE SCALE GENOMIC DNA]</scope>
    <source>
        <strain evidence="9 10">DMA-k-7a</strain>
    </source>
</reference>
<feature type="transmembrane region" description="Helical" evidence="6">
    <location>
        <begin position="358"/>
        <end position="377"/>
    </location>
</feature>
<sequence>MSDTHPSIRLLFPLLAGILTFDFLNLSPAFLPLSLQLSGGIVFLGCVGLYAWENKSTQRAVVLAITLGALGFLATGVKHIEFQDDLSAVSEAETQFVFQIKTPGEKRKSTYRFEAELLKTLENENWKPVRIAVRLSLSDKIKKFPRAGDLILVKNQKLQRPPKALNPGEFDYRAYLERKGIAWTMYVNEQSLIILEGGETPWTTWPMRVSEHADAALKNHLNNPKAYGLVKAMLLGRREDLAQDQLNDYVSSGTVHVLAVSGLHVGILFALLSWLLAPLAKHPTGRYAYILFIGLTLGGYALITGLPASVIRASIMCFLFALTKVFQRRQFGLNTLSITAFFLLLLDPYALFTVGFQLSFAAVAGIMLAYPLLKNLFQIENKYLRLFWEVSAVGFAAQLFTFPISVFYFHQFPLYFWLVNPFVIFLTTFLIYGTIAILVSQLLSFQLLATMFAFGVDIVARLMNGFAQIPSNMPYGLLKNLHIDFVEVGLLFIILLLLYKLFSAREYTYLKAVAAVLFLYAFYTTVQLVDSFATSRLVFHAIPRHTVLTFTQGQSAFVAANPEFRKDSGAFDYHLANYFTALGIKTIEWLDLPPKELNESFLLRTPRTAIQMDALSETQKPQVVIVRNKRFPQKARLSTATNTVFVLSPELGYLTRKEWEKVLIESKNNFQDPLISGSKVF</sequence>
<comment type="caution">
    <text evidence="9">The sequence shown here is derived from an EMBL/GenBank/DDBJ whole genome shotgun (WGS) entry which is preliminary data.</text>
</comment>
<organism evidence="9 10">
    <name type="scientific">Arundinibacter roseus</name>
    <dbReference type="NCBI Taxonomy" id="2070510"/>
    <lineage>
        <taxon>Bacteria</taxon>
        <taxon>Pseudomonadati</taxon>
        <taxon>Bacteroidota</taxon>
        <taxon>Cytophagia</taxon>
        <taxon>Cytophagales</taxon>
        <taxon>Spirosomataceae</taxon>
        <taxon>Arundinibacter</taxon>
    </lineage>
</organism>
<gene>
    <name evidence="9" type="ORF">EZE20_07615</name>
</gene>